<keyword evidence="4" id="KW-0410">Iron transport</keyword>
<keyword evidence="4" id="KW-0408">Iron</keyword>
<feature type="domain" description="Fe/B12 periplasmic-binding" evidence="6">
    <location>
        <begin position="52"/>
        <end position="318"/>
    </location>
</feature>
<dbReference type="GO" id="GO:0030288">
    <property type="term" value="C:outer membrane-bounded periplasmic space"/>
    <property type="evidence" value="ECO:0007669"/>
    <property type="project" value="TreeGrafter"/>
</dbReference>
<dbReference type="PROSITE" id="PS50983">
    <property type="entry name" value="FE_B12_PBP"/>
    <property type="match status" value="1"/>
</dbReference>
<dbReference type="Pfam" id="PF01497">
    <property type="entry name" value="Peripla_BP_2"/>
    <property type="match status" value="1"/>
</dbReference>
<evidence type="ECO:0000313" key="7">
    <source>
        <dbReference type="EMBL" id="XBS71661.1"/>
    </source>
</evidence>
<gene>
    <name evidence="7" type="ORF">ABK905_12635</name>
</gene>
<evidence type="ECO:0000256" key="5">
    <source>
        <dbReference type="ARBA" id="ARBA00022729"/>
    </source>
</evidence>
<dbReference type="AlphaFoldDB" id="A0AAU7QH80"/>
<reference evidence="7" key="1">
    <citation type="submission" date="2024-06" db="EMBL/GenBank/DDBJ databases">
        <authorList>
            <person name="Coelho C."/>
            <person name="Bento M."/>
            <person name="Garcia E."/>
            <person name="Camelo A."/>
            <person name="Brandao I."/>
            <person name="Espirito Santo C."/>
            <person name="Trovao J."/>
            <person name="Verissimo A."/>
            <person name="Costa J."/>
            <person name="Tiago I."/>
        </authorList>
    </citation>
    <scope>NUCLEOTIDE SEQUENCE</scope>
    <source>
        <strain evidence="7">KWT182</strain>
    </source>
</reference>
<dbReference type="InterPro" id="IPR051313">
    <property type="entry name" value="Bact_iron-sidero_bind"/>
</dbReference>
<name>A0AAU7QH80_9GAMM</name>
<evidence type="ECO:0000256" key="1">
    <source>
        <dbReference type="ARBA" id="ARBA00004196"/>
    </source>
</evidence>
<dbReference type="SUPFAM" id="SSF53807">
    <property type="entry name" value="Helical backbone' metal receptor"/>
    <property type="match status" value="1"/>
</dbReference>
<evidence type="ECO:0000256" key="2">
    <source>
        <dbReference type="ARBA" id="ARBA00008814"/>
    </source>
</evidence>
<dbReference type="InterPro" id="IPR002491">
    <property type="entry name" value="ABC_transptr_periplasmic_BD"/>
</dbReference>
<proteinExistence type="inferred from homology"/>
<evidence type="ECO:0000256" key="4">
    <source>
        <dbReference type="ARBA" id="ARBA00022496"/>
    </source>
</evidence>
<comment type="subcellular location">
    <subcellularLocation>
        <location evidence="1">Cell envelope</location>
    </subcellularLocation>
</comment>
<keyword evidence="3" id="KW-0813">Transport</keyword>
<comment type="similarity">
    <text evidence="2">Belongs to the bacterial solute-binding protein 8 family.</text>
</comment>
<accession>A0AAU7QH80</accession>
<dbReference type="PANTHER" id="PTHR30532:SF1">
    <property type="entry name" value="IRON(3+)-HYDROXAMATE-BINDING PROTEIN FHUD"/>
    <property type="match status" value="1"/>
</dbReference>
<protein>
    <submittedName>
        <fullName evidence="7">ABC transporter substrate-binding protein</fullName>
    </submittedName>
</protein>
<dbReference type="PRINTS" id="PR01715">
    <property type="entry name" value="FERRIBNDNGPP"/>
</dbReference>
<dbReference type="GO" id="GO:1901678">
    <property type="term" value="P:iron coordination entity transport"/>
    <property type="evidence" value="ECO:0007669"/>
    <property type="project" value="UniProtKB-ARBA"/>
</dbReference>
<dbReference type="PANTHER" id="PTHR30532">
    <property type="entry name" value="IRON III DICITRATE-BINDING PERIPLASMIC PROTEIN"/>
    <property type="match status" value="1"/>
</dbReference>
<keyword evidence="5" id="KW-0732">Signal</keyword>
<evidence type="ECO:0000259" key="6">
    <source>
        <dbReference type="PROSITE" id="PS50983"/>
    </source>
</evidence>
<sequence length="331" mass="35728">MKIGSAASATAGLRMQRRRFIKTLACSALCLGAFLRRAWSEAPNLPAAPAPRLVVLDWGLAETVLALGVTPVGVAEIDGYRDNVVTPAIPAGVADVGLRLAPSLEWLQQLAPDFILINSSQESQRAMLEHICPVRAFAVYTNQGEPLSRAMEITGELGRLCRREAAAAALARQTRRTLDKARGVLDAYRRQCPSAAAPLYLIRFFDALHIGIYGRRSLFQDVMNALGVSNAWDGATDYWGIGVAGLDAMAATADAVIYYFTPLPAPVASSLQSNRLWRALPAVKRRQVRALAPFWGFGMLPSADRFARELTAALTRRDGINGPDAAGDALK</sequence>
<keyword evidence="4" id="KW-0406">Ion transport</keyword>
<dbReference type="EMBL" id="CP157947">
    <property type="protein sequence ID" value="XBS71661.1"/>
    <property type="molecule type" value="Genomic_DNA"/>
</dbReference>
<organism evidence="7">
    <name type="scientific">Acerihabitans sp. KWT182</name>
    <dbReference type="NCBI Taxonomy" id="3157919"/>
    <lineage>
        <taxon>Bacteria</taxon>
        <taxon>Pseudomonadati</taxon>
        <taxon>Pseudomonadota</taxon>
        <taxon>Gammaproteobacteria</taxon>
        <taxon>Enterobacterales</taxon>
        <taxon>Pectobacteriaceae</taxon>
        <taxon>Acerihabitans</taxon>
    </lineage>
</organism>
<evidence type="ECO:0000256" key="3">
    <source>
        <dbReference type="ARBA" id="ARBA00022448"/>
    </source>
</evidence>
<dbReference type="Gene3D" id="3.40.50.1980">
    <property type="entry name" value="Nitrogenase molybdenum iron protein domain"/>
    <property type="match status" value="2"/>
</dbReference>